<dbReference type="InterPro" id="IPR005475">
    <property type="entry name" value="Transketolase-like_Pyr-bd"/>
</dbReference>
<organism evidence="20 21">
    <name type="scientific">Lysobacter concretionis Ko07 = DSM 16239</name>
    <dbReference type="NCBI Taxonomy" id="1122185"/>
    <lineage>
        <taxon>Bacteria</taxon>
        <taxon>Pseudomonadati</taxon>
        <taxon>Pseudomonadota</taxon>
        <taxon>Gammaproteobacteria</taxon>
        <taxon>Lysobacterales</taxon>
        <taxon>Lysobacteraceae</taxon>
        <taxon>Novilysobacter</taxon>
    </lineage>
</organism>
<dbReference type="FunFam" id="3.40.50.970:FF:000004">
    <property type="entry name" value="Transketolase"/>
    <property type="match status" value="1"/>
</dbReference>
<feature type="site" description="Important for catalytic activity" evidence="17">
    <location>
        <position position="263"/>
    </location>
</feature>
<dbReference type="PROSITE" id="PS00802">
    <property type="entry name" value="TRANSKETOLASE_2"/>
    <property type="match status" value="1"/>
</dbReference>
<dbReference type="SMART" id="SM00861">
    <property type="entry name" value="Transket_pyr"/>
    <property type="match status" value="1"/>
</dbReference>
<evidence type="ECO:0000256" key="15">
    <source>
        <dbReference type="PIRSR" id="PIRSR605478-3"/>
    </source>
</evidence>
<evidence type="ECO:0000256" key="14">
    <source>
        <dbReference type="PIRSR" id="PIRSR605478-2"/>
    </source>
</evidence>
<keyword evidence="7 16" id="KW-0479">Metal-binding</keyword>
<dbReference type="GO" id="GO:0004802">
    <property type="term" value="F:transketolase activity"/>
    <property type="evidence" value="ECO:0007669"/>
    <property type="project" value="UniProtKB-UniRule"/>
</dbReference>
<dbReference type="eggNOG" id="COG0021">
    <property type="taxonomic scope" value="Bacteria"/>
</dbReference>
<evidence type="ECO:0000313" key="20">
    <source>
        <dbReference type="EMBL" id="KGM51659.1"/>
    </source>
</evidence>
<keyword evidence="21" id="KW-1185">Reference proteome</keyword>
<dbReference type="PANTHER" id="PTHR43522">
    <property type="entry name" value="TRANSKETOLASE"/>
    <property type="match status" value="1"/>
</dbReference>
<evidence type="ECO:0000256" key="12">
    <source>
        <dbReference type="NCBIfam" id="TIGR00232"/>
    </source>
</evidence>
<dbReference type="InterPro" id="IPR029061">
    <property type="entry name" value="THDP-binding"/>
</dbReference>
<evidence type="ECO:0000313" key="21">
    <source>
        <dbReference type="Proteomes" id="UP000030017"/>
    </source>
</evidence>
<feature type="binding site" evidence="16">
    <location>
        <position position="157"/>
    </location>
    <ligand>
        <name>Mg(2+)</name>
        <dbReference type="ChEBI" id="CHEBI:18420"/>
    </ligand>
</feature>
<evidence type="ECO:0000256" key="17">
    <source>
        <dbReference type="PIRSR" id="PIRSR605478-5"/>
    </source>
</evidence>
<feature type="binding site" evidence="15">
    <location>
        <position position="263"/>
    </location>
    <ligand>
        <name>thiamine diphosphate</name>
        <dbReference type="ChEBI" id="CHEBI:58937"/>
    </ligand>
</feature>
<evidence type="ECO:0000256" key="2">
    <source>
        <dbReference type="ARBA" id="ARBA00001941"/>
    </source>
</evidence>
<dbReference type="GO" id="GO:0009052">
    <property type="term" value="P:pentose-phosphate shunt, non-oxidative branch"/>
    <property type="evidence" value="ECO:0007669"/>
    <property type="project" value="UniProtKB-ARBA"/>
</dbReference>
<comment type="cofactor">
    <cofactor evidence="2">
        <name>Co(2+)</name>
        <dbReference type="ChEBI" id="CHEBI:48828"/>
    </cofactor>
</comment>
<feature type="binding site" evidence="14">
    <location>
        <position position="263"/>
    </location>
    <ligand>
        <name>substrate</name>
    </ligand>
</feature>
<proteinExistence type="inferred from homology"/>
<dbReference type="CDD" id="cd07033">
    <property type="entry name" value="TPP_PYR_DXS_TK_like"/>
    <property type="match status" value="1"/>
</dbReference>
<dbReference type="FunFam" id="3.40.50.920:FF:000003">
    <property type="entry name" value="Transketolase"/>
    <property type="match status" value="1"/>
</dbReference>
<feature type="binding site" evidence="15">
    <location>
        <position position="453"/>
    </location>
    <ligand>
        <name>thiamine diphosphate</name>
        <dbReference type="ChEBI" id="CHEBI:58937"/>
    </ligand>
</feature>
<comment type="subunit">
    <text evidence="4 18">Homodimer.</text>
</comment>
<reference evidence="20 21" key="1">
    <citation type="submission" date="2013-08" db="EMBL/GenBank/DDBJ databases">
        <title>Genome sequencing of Lysobacter.</title>
        <authorList>
            <person name="Zhang S."/>
            <person name="Wang G."/>
        </authorList>
    </citation>
    <scope>NUCLEOTIDE SEQUENCE [LARGE SCALE GENOMIC DNA]</scope>
    <source>
        <strain evidence="20 21">Ko07</strain>
    </source>
</reference>
<comment type="cofactor">
    <cofactor evidence="18">
        <name>Mg(2+)</name>
        <dbReference type="ChEBI" id="CHEBI:18420"/>
    </cofactor>
    <cofactor evidence="18">
        <name>Ca(2+)</name>
        <dbReference type="ChEBI" id="CHEBI:29108"/>
    </cofactor>
    <cofactor evidence="18">
        <name>Mn(2+)</name>
        <dbReference type="ChEBI" id="CHEBI:29035"/>
    </cofactor>
    <cofactor evidence="18">
        <name>Co(2+)</name>
        <dbReference type="ChEBI" id="CHEBI:48828"/>
    </cofactor>
    <text evidence="18">Binds 1 Mg(2+) ion per subunit. Can also utilize other divalent metal cations, such as Ca(2+), Mn(2+) and Co(2+).</text>
</comment>
<keyword evidence="10 15" id="KW-0786">Thiamine pyrophosphate</keyword>
<evidence type="ECO:0000256" key="16">
    <source>
        <dbReference type="PIRSR" id="PIRSR605478-4"/>
    </source>
</evidence>
<evidence type="ECO:0000256" key="8">
    <source>
        <dbReference type="ARBA" id="ARBA00022837"/>
    </source>
</evidence>
<dbReference type="RefSeq" id="WP_036193706.1">
    <property type="nucleotide sequence ID" value="NZ_AVPS01000005.1"/>
</dbReference>
<dbReference type="Pfam" id="PF00456">
    <property type="entry name" value="Transketolase_N"/>
    <property type="match status" value="1"/>
</dbReference>
<dbReference type="OrthoDB" id="8732661at2"/>
<dbReference type="FunFam" id="3.40.50.970:FF:000003">
    <property type="entry name" value="Transketolase"/>
    <property type="match status" value="1"/>
</dbReference>
<feature type="binding site" evidence="15">
    <location>
        <position position="187"/>
    </location>
    <ligand>
        <name>thiamine diphosphate</name>
        <dbReference type="ChEBI" id="CHEBI:58937"/>
    </ligand>
</feature>
<dbReference type="SUPFAM" id="SSF52518">
    <property type="entry name" value="Thiamin diphosphate-binding fold (THDP-binding)"/>
    <property type="match status" value="2"/>
</dbReference>
<feature type="binding site" evidence="15">
    <location>
        <position position="158"/>
    </location>
    <ligand>
        <name>thiamine diphosphate</name>
        <dbReference type="ChEBI" id="CHEBI:58937"/>
    </ligand>
</feature>
<feature type="binding site" evidence="16">
    <location>
        <position position="187"/>
    </location>
    <ligand>
        <name>Mg(2+)</name>
        <dbReference type="ChEBI" id="CHEBI:18420"/>
    </ligand>
</feature>
<feature type="binding site" evidence="14">
    <location>
        <position position="489"/>
    </location>
    <ligand>
        <name>substrate</name>
    </ligand>
</feature>
<dbReference type="EC" id="2.2.1.1" evidence="5 12"/>
<dbReference type="InterPro" id="IPR055152">
    <property type="entry name" value="Transketolase-like_C_2"/>
</dbReference>
<dbReference type="PANTHER" id="PTHR43522:SF2">
    <property type="entry name" value="TRANSKETOLASE 1-RELATED"/>
    <property type="match status" value="1"/>
</dbReference>
<dbReference type="Pfam" id="PF02779">
    <property type="entry name" value="Transket_pyr"/>
    <property type="match status" value="1"/>
</dbReference>
<evidence type="ECO:0000256" key="4">
    <source>
        <dbReference type="ARBA" id="ARBA00011738"/>
    </source>
</evidence>
<evidence type="ECO:0000256" key="10">
    <source>
        <dbReference type="ARBA" id="ARBA00023052"/>
    </source>
</evidence>
<comment type="caution">
    <text evidence="20">The sequence shown here is derived from an EMBL/GenBank/DDBJ whole genome shotgun (WGS) entry which is preliminary data.</text>
</comment>
<feature type="binding site" evidence="14">
    <location>
        <position position="28"/>
    </location>
    <ligand>
        <name>substrate</name>
    </ligand>
</feature>
<feature type="active site" description="Proton donor" evidence="13">
    <location>
        <position position="427"/>
    </location>
</feature>
<dbReference type="Pfam" id="PF22613">
    <property type="entry name" value="Transketolase_C_1"/>
    <property type="match status" value="1"/>
</dbReference>
<dbReference type="AlphaFoldDB" id="A0A0A0EMM6"/>
<comment type="catalytic activity">
    <reaction evidence="11 18">
        <text>D-sedoheptulose 7-phosphate + D-glyceraldehyde 3-phosphate = aldehydo-D-ribose 5-phosphate + D-xylulose 5-phosphate</text>
        <dbReference type="Rhea" id="RHEA:10508"/>
        <dbReference type="ChEBI" id="CHEBI:57483"/>
        <dbReference type="ChEBI" id="CHEBI:57737"/>
        <dbReference type="ChEBI" id="CHEBI:58273"/>
        <dbReference type="ChEBI" id="CHEBI:59776"/>
        <dbReference type="EC" id="2.2.1.1"/>
    </reaction>
</comment>
<gene>
    <name evidence="20" type="ORF">N792_08220</name>
</gene>
<dbReference type="STRING" id="1122185.N792_08220"/>
<dbReference type="NCBIfam" id="TIGR00232">
    <property type="entry name" value="tktlase_bact"/>
    <property type="match status" value="1"/>
</dbReference>
<sequence length="682" mass="73139">MSAQLDQLCINTLRFLSVDMVQQADSGHPGLPLGAAPMAYVLWNRWLKANPRNPEWVDRDRFVLSAGHGSALLYSLLHLSGYELSLDDIRHFRQWGSKAPGHPERGHTPGVEVTTGPLGQGFGNAVGMAIAEAQLAARYNRPGHAIIDHHTWAIVSDGDLMEGVASEAASLAGHLQLGKLICLYDDNRVTLSAGTDIAFTEDRAARFDAYGWHTLSVADGNDVEAIDTALKAARAETRRPSLVLIRTHIGFGSPNKQDTFEAHGSPLGVDEVRLTKQRLGWPTEPAFLIPEDASAHMRQAIERGARDEAAWHRRMDAYALAFPDLAAELQGRLRAELPAGWDADIPSFPADAKGMATRAAGGKVMNAIAPKLPALTGGSADLDPSTKTALKGMGDFNPPVVPGEDVQGSDGGGWSHAGRNLHFGVREHAMGAIANGMAAHGGVIPYGATFLIFSDYMRPPIRLAALMGLHVIHVFTHDSILLGEDGPTHQPVEQLAGLRAIPGLSVIRPADANETAVAWQVALETRARPVLLVLSRQDVPTLDRRRFAPADGLRRGAYVLSDAADGKPALILIASGSEVALIVEAADRLRGQGIAVRCVSMPSWDLFEAQPRVYRESVLPPDVHARLAVEAGSPQGWCRYVGDGGDVLGVERFGASAPAKVIAEHYGFTVDNVCQRALALQR</sequence>
<dbReference type="GO" id="GO:0005829">
    <property type="term" value="C:cytosol"/>
    <property type="evidence" value="ECO:0007669"/>
    <property type="project" value="TreeGrafter"/>
</dbReference>
<accession>A0A0A0EMM6</accession>
<evidence type="ECO:0000256" key="3">
    <source>
        <dbReference type="ARBA" id="ARBA00007131"/>
    </source>
</evidence>
<keyword evidence="8 18" id="KW-0106">Calcium</keyword>
<dbReference type="CDD" id="cd02012">
    <property type="entry name" value="TPP_TK"/>
    <property type="match status" value="1"/>
</dbReference>
<dbReference type="InterPro" id="IPR009014">
    <property type="entry name" value="Transketo_C/PFOR_II"/>
</dbReference>
<keyword evidence="6 18" id="KW-0808">Transferase</keyword>
<evidence type="ECO:0000259" key="19">
    <source>
        <dbReference type="SMART" id="SM00861"/>
    </source>
</evidence>
<feature type="site" description="Important for catalytic activity" evidence="17">
    <location>
        <position position="28"/>
    </location>
</feature>
<dbReference type="InterPro" id="IPR005478">
    <property type="entry name" value="Transketolase_bac-like"/>
</dbReference>
<evidence type="ECO:0000256" key="1">
    <source>
        <dbReference type="ARBA" id="ARBA00001913"/>
    </source>
</evidence>
<feature type="binding site" evidence="14">
    <location>
        <position position="485"/>
    </location>
    <ligand>
        <name>substrate</name>
    </ligand>
</feature>
<dbReference type="EMBL" id="AVPS01000005">
    <property type="protein sequence ID" value="KGM51659.1"/>
    <property type="molecule type" value="Genomic_DNA"/>
</dbReference>
<name>A0A0A0EMM6_9GAMM</name>
<evidence type="ECO:0000256" key="6">
    <source>
        <dbReference type="ARBA" id="ARBA00022679"/>
    </source>
</evidence>
<protein>
    <recommendedName>
        <fullName evidence="5 12">Transketolase</fullName>
        <ecNumber evidence="5 12">2.2.1.1</ecNumber>
    </recommendedName>
</protein>
<feature type="binding site" evidence="15">
    <location>
        <begin position="116"/>
        <end position="118"/>
    </location>
    <ligand>
        <name>thiamine diphosphate</name>
        <dbReference type="ChEBI" id="CHEBI:58937"/>
    </ligand>
</feature>
<dbReference type="InterPro" id="IPR020826">
    <property type="entry name" value="Transketolase_BS"/>
</dbReference>
<feature type="binding site" evidence="14">
    <location>
        <position position="358"/>
    </location>
    <ligand>
        <name>substrate</name>
    </ligand>
</feature>
<keyword evidence="9 16" id="KW-0460">Magnesium</keyword>
<dbReference type="SUPFAM" id="SSF52922">
    <property type="entry name" value="TK C-terminal domain-like"/>
    <property type="match status" value="1"/>
</dbReference>
<dbReference type="Gene3D" id="3.40.50.920">
    <property type="match status" value="1"/>
</dbReference>
<evidence type="ECO:0000256" key="18">
    <source>
        <dbReference type="RuleBase" id="RU004996"/>
    </source>
</evidence>
<evidence type="ECO:0000256" key="7">
    <source>
        <dbReference type="ARBA" id="ARBA00022723"/>
    </source>
</evidence>
<evidence type="ECO:0000256" key="11">
    <source>
        <dbReference type="ARBA" id="ARBA00049473"/>
    </source>
</evidence>
<feature type="binding site" evidence="14">
    <location>
        <position position="536"/>
    </location>
    <ligand>
        <name>substrate</name>
    </ligand>
</feature>
<dbReference type="InterPro" id="IPR005474">
    <property type="entry name" value="Transketolase_N"/>
</dbReference>
<feature type="binding site" evidence="14">
    <location>
        <position position="385"/>
    </location>
    <ligand>
        <name>substrate</name>
    </ligand>
</feature>
<feature type="binding site" evidence="15">
    <location>
        <position position="68"/>
    </location>
    <ligand>
        <name>thiamine diphosphate</name>
        <dbReference type="ChEBI" id="CHEBI:58937"/>
    </ligand>
</feature>
<evidence type="ECO:0000256" key="13">
    <source>
        <dbReference type="PIRSR" id="PIRSR605478-1"/>
    </source>
</evidence>
<comment type="function">
    <text evidence="18">Catalyzes the transfer of a two-carbon ketol group from a ketose donor to an aldose acceptor, via a covalent intermediate with the cofactor thiamine pyrophosphate.</text>
</comment>
<dbReference type="PROSITE" id="PS00801">
    <property type="entry name" value="TRANSKETOLASE_1"/>
    <property type="match status" value="1"/>
</dbReference>
<comment type="cofactor">
    <cofactor evidence="1">
        <name>Ca(2+)</name>
        <dbReference type="ChEBI" id="CHEBI:29108"/>
    </cofactor>
</comment>
<comment type="cofactor">
    <cofactor evidence="16">
        <name>Mg(2+)</name>
        <dbReference type="ChEBI" id="CHEBI:18420"/>
    </cofactor>
    <text evidence="16">Binds 1 Mg(2+) ion per subunit. Can also utilize other divalent metal cations, such as Ca(2+), Mn(2+) and Co(2+).</text>
</comment>
<dbReference type="Proteomes" id="UP000030017">
    <property type="component" value="Unassembled WGS sequence"/>
</dbReference>
<dbReference type="GO" id="GO:0046872">
    <property type="term" value="F:metal ion binding"/>
    <property type="evidence" value="ECO:0007669"/>
    <property type="project" value="UniProtKB-KW"/>
</dbReference>
<comment type="cofactor">
    <cofactor evidence="15">
        <name>thiamine diphosphate</name>
        <dbReference type="ChEBI" id="CHEBI:58937"/>
    </cofactor>
    <text evidence="15">Binds 1 thiamine pyrophosphate per subunit. During the reaction, the substrate forms a covalent intermediate with the cofactor.</text>
</comment>
<evidence type="ECO:0000256" key="5">
    <source>
        <dbReference type="ARBA" id="ARBA00013152"/>
    </source>
</evidence>
<feature type="binding site" evidence="16">
    <location>
        <position position="189"/>
    </location>
    <ligand>
        <name>Mg(2+)</name>
        <dbReference type="ChEBI" id="CHEBI:18420"/>
    </ligand>
</feature>
<comment type="similarity">
    <text evidence="3 18">Belongs to the transketolase family.</text>
</comment>
<dbReference type="Gene3D" id="3.40.50.970">
    <property type="match status" value="2"/>
</dbReference>
<feature type="binding site" evidence="14">
    <location>
        <position position="477"/>
    </location>
    <ligand>
        <name>substrate</name>
    </ligand>
</feature>
<dbReference type="InterPro" id="IPR049557">
    <property type="entry name" value="Transketolase_CS"/>
</dbReference>
<feature type="domain" description="Transketolase-like pyrimidine-binding" evidence="19">
    <location>
        <begin position="355"/>
        <end position="541"/>
    </location>
</feature>
<dbReference type="InterPro" id="IPR033247">
    <property type="entry name" value="Transketolase_fam"/>
</dbReference>
<evidence type="ECO:0000256" key="9">
    <source>
        <dbReference type="ARBA" id="ARBA00022842"/>
    </source>
</evidence>